<dbReference type="EMBL" id="KV417358">
    <property type="protein sequence ID" value="KZO89942.1"/>
    <property type="molecule type" value="Genomic_DNA"/>
</dbReference>
<feature type="region of interest" description="Disordered" evidence="2">
    <location>
        <begin position="566"/>
        <end position="613"/>
    </location>
</feature>
<feature type="compositionally biased region" description="Polar residues" evidence="2">
    <location>
        <begin position="100"/>
        <end position="120"/>
    </location>
</feature>
<feature type="compositionally biased region" description="Basic and acidic residues" evidence="2">
    <location>
        <begin position="595"/>
        <end position="613"/>
    </location>
</feature>
<accession>A0A167FX77</accession>
<feature type="compositionally biased region" description="Low complexity" evidence="2">
    <location>
        <begin position="136"/>
        <end position="165"/>
    </location>
</feature>
<feature type="region of interest" description="Disordered" evidence="2">
    <location>
        <begin position="57"/>
        <end position="374"/>
    </location>
</feature>
<sequence>MAAATNDPFWYPKDFAAESERRRARMPTSLNLFAPPPQPAVRYVPSNEALRAVTEAQAQKRLKQAHPAKPAPAPQPTSRLQPPALTAADRIDEFLAQAAMRNNLNKSLSTRGPQPGSSQSDTERRPRRIILEQGNVSISVQSVPSQSTLAPAPAASHSRRSSASSITKPRLEAVPEGSAPEMQSHNDKRNSFDNKLSPPAPLRPALPVRQPGASLPQARVPPSPALSAGSMPSSAGSAHSRQSHSDAHSPPHHAPAPAQPASSTNSRHSDAPTRDRDSTPKAVQVQAQPAQAAHASKPVRTRTLSESAARVPPNSPVNGFGFQAQPGSVLKRDRAPQAVPAGISPPSESRRHVHAHPAPLAPPSAPRNAFGEAVQPQPVSLARPAQLNPANAFAALGPETASRVIRKTRFAGIAEEDGTGVGLRPPHEQPRRSSVGSRPDAAAQFAADQRRMLLDYEARVAEYNNRLADSTARPPGVPTIRRAVVEGPPTRPAQRAPQHAVAAALRRKAPRTLSVASLEVWTGDATEGETSGLESARSSVYQTWGVLPPPVDVQEVINRWRADDDAAARANRGRRTRPGVTFDIPEQELPSTTRLTEERVGRLPDAVRTHNER</sequence>
<protein>
    <submittedName>
        <fullName evidence="3">Uncharacterized protein</fullName>
    </submittedName>
</protein>
<proteinExistence type="predicted"/>
<keyword evidence="1" id="KW-0175">Coiled coil</keyword>
<evidence type="ECO:0000256" key="2">
    <source>
        <dbReference type="SAM" id="MobiDB-lite"/>
    </source>
</evidence>
<feature type="coiled-coil region" evidence="1">
    <location>
        <begin position="446"/>
        <end position="473"/>
    </location>
</feature>
<organism evidence="3 4">
    <name type="scientific">Calocera viscosa (strain TUFC12733)</name>
    <dbReference type="NCBI Taxonomy" id="1330018"/>
    <lineage>
        <taxon>Eukaryota</taxon>
        <taxon>Fungi</taxon>
        <taxon>Dikarya</taxon>
        <taxon>Basidiomycota</taxon>
        <taxon>Agaricomycotina</taxon>
        <taxon>Dacrymycetes</taxon>
        <taxon>Dacrymycetales</taxon>
        <taxon>Dacrymycetaceae</taxon>
        <taxon>Calocera</taxon>
    </lineage>
</organism>
<evidence type="ECO:0000313" key="4">
    <source>
        <dbReference type="Proteomes" id="UP000076738"/>
    </source>
</evidence>
<evidence type="ECO:0000313" key="3">
    <source>
        <dbReference type="EMBL" id="KZO89942.1"/>
    </source>
</evidence>
<dbReference type="AlphaFoldDB" id="A0A167FX77"/>
<feature type="region of interest" description="Disordered" evidence="2">
    <location>
        <begin position="415"/>
        <end position="441"/>
    </location>
</feature>
<name>A0A167FX77_CALVF</name>
<keyword evidence="4" id="KW-1185">Reference proteome</keyword>
<feature type="compositionally biased region" description="Low complexity" evidence="2">
    <location>
        <begin position="282"/>
        <end position="295"/>
    </location>
</feature>
<reference evidence="3 4" key="1">
    <citation type="journal article" date="2016" name="Mol. Biol. Evol.">
        <title>Comparative Genomics of Early-Diverging Mushroom-Forming Fungi Provides Insights into the Origins of Lignocellulose Decay Capabilities.</title>
        <authorList>
            <person name="Nagy L.G."/>
            <person name="Riley R."/>
            <person name="Tritt A."/>
            <person name="Adam C."/>
            <person name="Daum C."/>
            <person name="Floudas D."/>
            <person name="Sun H."/>
            <person name="Yadav J.S."/>
            <person name="Pangilinan J."/>
            <person name="Larsson K.H."/>
            <person name="Matsuura K."/>
            <person name="Barry K."/>
            <person name="Labutti K."/>
            <person name="Kuo R."/>
            <person name="Ohm R.A."/>
            <person name="Bhattacharya S.S."/>
            <person name="Shirouzu T."/>
            <person name="Yoshinaga Y."/>
            <person name="Martin F.M."/>
            <person name="Grigoriev I.V."/>
            <person name="Hibbett D.S."/>
        </authorList>
    </citation>
    <scope>NUCLEOTIDE SEQUENCE [LARGE SCALE GENOMIC DNA]</scope>
    <source>
        <strain evidence="3 4">TUFC12733</strain>
    </source>
</reference>
<gene>
    <name evidence="3" type="ORF">CALVIDRAFT_569495</name>
</gene>
<feature type="compositionally biased region" description="Low complexity" evidence="2">
    <location>
        <begin position="225"/>
        <end position="240"/>
    </location>
</feature>
<evidence type="ECO:0000256" key="1">
    <source>
        <dbReference type="SAM" id="Coils"/>
    </source>
</evidence>
<feature type="compositionally biased region" description="Basic and acidic residues" evidence="2">
    <location>
        <begin position="267"/>
        <end position="279"/>
    </location>
</feature>
<dbReference type="OrthoDB" id="10595505at2759"/>
<dbReference type="Proteomes" id="UP000076738">
    <property type="component" value="Unassembled WGS sequence"/>
</dbReference>